<dbReference type="GO" id="GO:0005524">
    <property type="term" value="F:ATP binding"/>
    <property type="evidence" value="ECO:0007669"/>
    <property type="project" value="UniProtKB-KW"/>
</dbReference>
<keyword evidence="1" id="KW-0067">ATP-binding</keyword>
<feature type="non-terminal residue" evidence="1">
    <location>
        <position position="1"/>
    </location>
</feature>
<gene>
    <name evidence="1" type="ORF">G9H71_16645</name>
</gene>
<keyword evidence="2" id="KW-1185">Reference proteome</keyword>
<comment type="caution">
    <text evidence="1">The sequence shown here is derived from an EMBL/GenBank/DDBJ whole genome shotgun (WGS) entry which is preliminary data.</text>
</comment>
<accession>A0ABX0GWX2</accession>
<proteinExistence type="predicted"/>
<keyword evidence="1" id="KW-0547">Nucleotide-binding</keyword>
<evidence type="ECO:0000313" key="2">
    <source>
        <dbReference type="Proteomes" id="UP000800981"/>
    </source>
</evidence>
<sequence length="104" mass="10745">ADRVVLVEAGRTVGEHRLADLPRGAASTWRVRALATAPLLAALDARAVAYSDPGPGGVEVRLGGDEEAAELLAGLVRDGVPVVSLAPASSALESAYLTMTQERR</sequence>
<dbReference type="Proteomes" id="UP000800981">
    <property type="component" value="Unassembled WGS sequence"/>
</dbReference>
<organism evidence="1 2">
    <name type="scientific">Motilibacter deserti</name>
    <dbReference type="NCBI Taxonomy" id="2714956"/>
    <lineage>
        <taxon>Bacteria</taxon>
        <taxon>Bacillati</taxon>
        <taxon>Actinomycetota</taxon>
        <taxon>Actinomycetes</taxon>
        <taxon>Motilibacterales</taxon>
        <taxon>Motilibacteraceae</taxon>
        <taxon>Motilibacter</taxon>
    </lineage>
</organism>
<protein>
    <submittedName>
        <fullName evidence="1">ABC transporter ATP-binding protein</fullName>
    </submittedName>
</protein>
<evidence type="ECO:0000313" key="1">
    <source>
        <dbReference type="EMBL" id="NHC15409.1"/>
    </source>
</evidence>
<reference evidence="1 2" key="1">
    <citation type="submission" date="2020-03" db="EMBL/GenBank/DDBJ databases">
        <title>Two novel Motilibacter sp.</title>
        <authorList>
            <person name="Liu S."/>
        </authorList>
    </citation>
    <scope>NUCLEOTIDE SEQUENCE [LARGE SCALE GENOMIC DNA]</scope>
    <source>
        <strain evidence="1 2">E257</strain>
    </source>
</reference>
<name>A0ABX0GWX2_9ACTN</name>
<dbReference type="EMBL" id="JAANNP010000028">
    <property type="protein sequence ID" value="NHC15409.1"/>
    <property type="molecule type" value="Genomic_DNA"/>
</dbReference>